<accession>A0A9Q3KHG4</accession>
<dbReference type="AlphaFoldDB" id="A0A9Q3KHG4"/>
<proteinExistence type="predicted"/>
<reference evidence="2" key="1">
    <citation type="submission" date="2021-03" db="EMBL/GenBank/DDBJ databases">
        <title>Draft genome sequence of rust myrtle Austropuccinia psidii MF-1, a brazilian biotype.</title>
        <authorList>
            <person name="Quecine M.C."/>
            <person name="Pachon D.M.R."/>
            <person name="Bonatelli M.L."/>
            <person name="Correr F.H."/>
            <person name="Franceschini L.M."/>
            <person name="Leite T.F."/>
            <person name="Margarido G.R.A."/>
            <person name="Almeida C.A."/>
            <person name="Ferrarezi J.A."/>
            <person name="Labate C.A."/>
        </authorList>
    </citation>
    <scope>NUCLEOTIDE SEQUENCE</scope>
    <source>
        <strain evidence="2">MF-1</strain>
    </source>
</reference>
<evidence type="ECO:0000256" key="1">
    <source>
        <dbReference type="SAM" id="MobiDB-lite"/>
    </source>
</evidence>
<dbReference type="Proteomes" id="UP000765509">
    <property type="component" value="Unassembled WGS sequence"/>
</dbReference>
<evidence type="ECO:0000313" key="2">
    <source>
        <dbReference type="EMBL" id="MBW0581668.1"/>
    </source>
</evidence>
<comment type="caution">
    <text evidence="2">The sequence shown here is derived from an EMBL/GenBank/DDBJ whole genome shotgun (WGS) entry which is preliminary data.</text>
</comment>
<organism evidence="2 3">
    <name type="scientific">Austropuccinia psidii MF-1</name>
    <dbReference type="NCBI Taxonomy" id="1389203"/>
    <lineage>
        <taxon>Eukaryota</taxon>
        <taxon>Fungi</taxon>
        <taxon>Dikarya</taxon>
        <taxon>Basidiomycota</taxon>
        <taxon>Pucciniomycotina</taxon>
        <taxon>Pucciniomycetes</taxon>
        <taxon>Pucciniales</taxon>
        <taxon>Sphaerophragmiaceae</taxon>
        <taxon>Austropuccinia</taxon>
    </lineage>
</organism>
<sequence>MDNFKRNPAYNPEVAEKIPIHFMEIARRKNFKFAEWAPESGTPNSGDAGSEGTETPILGISSPELHNELFNAVVKTYSKHKQCGILL</sequence>
<name>A0A9Q3KHG4_9BASI</name>
<gene>
    <name evidence="2" type="ORF">O181_121383</name>
</gene>
<feature type="region of interest" description="Disordered" evidence="1">
    <location>
        <begin position="36"/>
        <end position="58"/>
    </location>
</feature>
<evidence type="ECO:0000313" key="3">
    <source>
        <dbReference type="Proteomes" id="UP000765509"/>
    </source>
</evidence>
<dbReference type="EMBL" id="AVOT02110555">
    <property type="protein sequence ID" value="MBW0581668.1"/>
    <property type="molecule type" value="Genomic_DNA"/>
</dbReference>
<protein>
    <submittedName>
        <fullName evidence="2">Uncharacterized protein</fullName>
    </submittedName>
</protein>
<keyword evidence="3" id="KW-1185">Reference proteome</keyword>